<feature type="signal peptide" evidence="2">
    <location>
        <begin position="1"/>
        <end position="20"/>
    </location>
</feature>
<evidence type="ECO:0000313" key="7">
    <source>
        <dbReference type="Proteomes" id="UP000594836"/>
    </source>
</evidence>
<evidence type="ECO:0000259" key="3">
    <source>
        <dbReference type="PROSITE" id="PS51762"/>
    </source>
</evidence>
<sequence>MKRHWVVLASVALLANSAVGQQVETGSLGATNYAADGPMAPPDRAPSFGDEFTSRIDPSRWGWDTDRNKAGWYNHELQYYAGPDRSNARIEDGSLVLQARREALKDEPDWGGQAYSSAKLVTRQTLGYGFYEIRAKLPCGRGMWPAIWLLPTGGAPWPAGGEIDVMEMVGWNPNVIHATIHSAAYNHVRGTQRGAETRVADACTAYHRYQLDWTPQAITIGVDGRAYMKVRNDRPGGAAAWPFTRPYALILNLAIGGDWGGEQGVDDAALPQAMRVDYVRYWKSNP</sequence>
<dbReference type="GO" id="GO:0005975">
    <property type="term" value="P:carbohydrate metabolic process"/>
    <property type="evidence" value="ECO:0007669"/>
    <property type="project" value="InterPro"/>
</dbReference>
<dbReference type="InterPro" id="IPR000757">
    <property type="entry name" value="Beta-glucanase-like"/>
</dbReference>
<feature type="domain" description="GH16" evidence="3">
    <location>
        <begin position="33"/>
        <end position="286"/>
    </location>
</feature>
<gene>
    <name evidence="4" type="ORF">HKX06_12970</name>
    <name evidence="5" type="ORF">I6G38_12365</name>
</gene>
<organism evidence="4 6">
    <name type="scientific">Sphingomonas paucimobilis</name>
    <name type="common">Pseudomonas paucimobilis</name>
    <dbReference type="NCBI Taxonomy" id="13689"/>
    <lineage>
        <taxon>Bacteria</taxon>
        <taxon>Pseudomonadati</taxon>
        <taxon>Pseudomonadota</taxon>
        <taxon>Alphaproteobacteria</taxon>
        <taxon>Sphingomonadales</taxon>
        <taxon>Sphingomonadaceae</taxon>
        <taxon>Sphingomonas</taxon>
    </lineage>
</organism>
<evidence type="ECO:0000313" key="6">
    <source>
        <dbReference type="Proteomes" id="UP000550136"/>
    </source>
</evidence>
<proteinExistence type="inferred from homology"/>
<dbReference type="Pfam" id="PF00722">
    <property type="entry name" value="Glyco_hydro_16"/>
    <property type="match status" value="1"/>
</dbReference>
<keyword evidence="2" id="KW-0732">Signal</keyword>
<evidence type="ECO:0000256" key="2">
    <source>
        <dbReference type="SAM" id="SignalP"/>
    </source>
</evidence>
<dbReference type="SUPFAM" id="SSF49899">
    <property type="entry name" value="Concanavalin A-like lectins/glucanases"/>
    <property type="match status" value="1"/>
</dbReference>
<keyword evidence="4" id="KW-0378">Hydrolase</keyword>
<dbReference type="GO" id="GO:0004553">
    <property type="term" value="F:hydrolase activity, hydrolyzing O-glycosyl compounds"/>
    <property type="evidence" value="ECO:0007669"/>
    <property type="project" value="InterPro"/>
</dbReference>
<dbReference type="OrthoDB" id="9809583at2"/>
<protein>
    <submittedName>
        <fullName evidence="4">Glycoside hydrolase family 16 protein</fullName>
    </submittedName>
</protein>
<dbReference type="InterPro" id="IPR013320">
    <property type="entry name" value="ConA-like_dom_sf"/>
</dbReference>
<accession>A0A411LF40</accession>
<dbReference type="PANTHER" id="PTHR10963">
    <property type="entry name" value="GLYCOSYL HYDROLASE-RELATED"/>
    <property type="match status" value="1"/>
</dbReference>
<reference evidence="4 6" key="1">
    <citation type="submission" date="2020-05" db="EMBL/GenBank/DDBJ databases">
        <title>Draft Genome Sequences of Sphingomonas sp. Isolated from the International Space Station.</title>
        <authorList>
            <person name="Bijlani S."/>
            <person name="Singh N.K."/>
            <person name="Mason C.E."/>
            <person name="Wang C.C."/>
            <person name="Venkateswaran K."/>
        </authorList>
    </citation>
    <scope>NUCLEOTIDE SEQUENCE [LARGE SCALE GENOMIC DNA]</scope>
    <source>
        <strain evidence="4 6">FKI-L5-BR-P1</strain>
    </source>
</reference>
<dbReference type="RefSeq" id="WP_007403478.1">
    <property type="nucleotide sequence ID" value="NZ_AP023323.1"/>
</dbReference>
<evidence type="ECO:0000313" key="5">
    <source>
        <dbReference type="EMBL" id="QPT07608.1"/>
    </source>
</evidence>
<dbReference type="EMBL" id="JABEOU010000033">
    <property type="protein sequence ID" value="NNG58280.1"/>
    <property type="molecule type" value="Genomic_DNA"/>
</dbReference>
<evidence type="ECO:0000313" key="4">
    <source>
        <dbReference type="EMBL" id="NNG58280.1"/>
    </source>
</evidence>
<dbReference type="Gene3D" id="2.60.120.200">
    <property type="match status" value="1"/>
</dbReference>
<dbReference type="Proteomes" id="UP000594836">
    <property type="component" value="Chromosome"/>
</dbReference>
<dbReference type="EMBL" id="CP065713">
    <property type="protein sequence ID" value="QPT07608.1"/>
    <property type="molecule type" value="Genomic_DNA"/>
</dbReference>
<dbReference type="PANTHER" id="PTHR10963:SF55">
    <property type="entry name" value="GLYCOSIDE HYDROLASE FAMILY 16 PROTEIN"/>
    <property type="match status" value="1"/>
</dbReference>
<evidence type="ECO:0000256" key="1">
    <source>
        <dbReference type="ARBA" id="ARBA00006865"/>
    </source>
</evidence>
<dbReference type="AlphaFoldDB" id="A0A411LF40"/>
<comment type="similarity">
    <text evidence="1">Belongs to the glycosyl hydrolase 16 family.</text>
</comment>
<dbReference type="InterPro" id="IPR050546">
    <property type="entry name" value="Glycosyl_Hydrlase_16"/>
</dbReference>
<feature type="chain" id="PRO_5033414387" evidence="2">
    <location>
        <begin position="21"/>
        <end position="286"/>
    </location>
</feature>
<reference evidence="5 7" key="2">
    <citation type="submission" date="2020-12" db="EMBL/GenBank/DDBJ databases">
        <title>FDA dAtabase for Regulatory Grade micrObial Sequences (FDA-ARGOS): Supporting development and validation of Infectious Disease Dx tests.</title>
        <authorList>
            <person name="Sproer C."/>
            <person name="Gronow S."/>
            <person name="Severitt S."/>
            <person name="Schroder I."/>
            <person name="Tallon L."/>
            <person name="Sadzewicz L."/>
            <person name="Zhao X."/>
            <person name="Boylan J."/>
            <person name="Ott S."/>
            <person name="Bowen H."/>
            <person name="Vavikolanu K."/>
            <person name="Mehta A."/>
            <person name="Aluvathingal J."/>
            <person name="Nadendla S."/>
            <person name="Lowell S."/>
            <person name="Myers T."/>
            <person name="Yan Y."/>
            <person name="Sichtig H."/>
        </authorList>
    </citation>
    <scope>NUCLEOTIDE SEQUENCE [LARGE SCALE GENOMIC DNA]</scope>
    <source>
        <strain evidence="5 7">FDAARGOS_881</strain>
    </source>
</reference>
<dbReference type="Proteomes" id="UP000550136">
    <property type="component" value="Unassembled WGS sequence"/>
</dbReference>
<dbReference type="GeneID" id="78529128"/>
<dbReference type="CDD" id="cd08023">
    <property type="entry name" value="GH16_laminarinase_like"/>
    <property type="match status" value="1"/>
</dbReference>
<dbReference type="PROSITE" id="PS51762">
    <property type="entry name" value="GH16_2"/>
    <property type="match status" value="1"/>
</dbReference>
<name>A0A411LF40_SPHPI</name>